<dbReference type="SUPFAM" id="SSF52172">
    <property type="entry name" value="CheY-like"/>
    <property type="match status" value="1"/>
</dbReference>
<dbReference type="InterPro" id="IPR001789">
    <property type="entry name" value="Sig_transdc_resp-reg_receiver"/>
</dbReference>
<dbReference type="AlphaFoldDB" id="A0A0G0UUE0"/>
<protein>
    <submittedName>
        <fullName evidence="8">Response regulator receiver protein</fullName>
    </submittedName>
</protein>
<evidence type="ECO:0000256" key="1">
    <source>
        <dbReference type="ARBA" id="ARBA00022553"/>
    </source>
</evidence>
<reference evidence="8 9" key="1">
    <citation type="journal article" date="2015" name="Nature">
        <title>rRNA introns, odd ribosomes, and small enigmatic genomes across a large radiation of phyla.</title>
        <authorList>
            <person name="Brown C.T."/>
            <person name="Hug L.A."/>
            <person name="Thomas B.C."/>
            <person name="Sharon I."/>
            <person name="Castelle C.J."/>
            <person name="Singh A."/>
            <person name="Wilkins M.J."/>
            <person name="Williams K.H."/>
            <person name="Banfield J.F."/>
        </authorList>
    </citation>
    <scope>NUCLEOTIDE SEQUENCE [LARGE SCALE GENOMIC DNA]</scope>
</reference>
<dbReference type="PANTHER" id="PTHR44591:SF3">
    <property type="entry name" value="RESPONSE REGULATORY DOMAIN-CONTAINING PROTEIN"/>
    <property type="match status" value="1"/>
</dbReference>
<evidence type="ECO:0000256" key="5">
    <source>
        <dbReference type="ARBA" id="ARBA00023163"/>
    </source>
</evidence>
<evidence type="ECO:0000313" key="8">
    <source>
        <dbReference type="EMBL" id="KKR91116.1"/>
    </source>
</evidence>
<dbReference type="InterPro" id="IPR050595">
    <property type="entry name" value="Bact_response_regulator"/>
</dbReference>
<keyword evidence="5" id="KW-0804">Transcription</keyword>
<dbReference type="FunFam" id="3.40.50.2300:FF:000001">
    <property type="entry name" value="DNA-binding response regulator PhoB"/>
    <property type="match status" value="1"/>
</dbReference>
<sequence length="129" mass="14125">MDEQTKKSRILVVEDETFLRDLYVEILADEGYEVDTAADGAEGLKKIQMGGYDLILLDIVLPKMDGIEILKNIKANPPQNKNGSIVMLTNLGQEAVISEGVSLGVRGHIIKSDYTPDKLIAEVKQLLAA</sequence>
<feature type="domain" description="Response regulatory" evidence="7">
    <location>
        <begin position="9"/>
        <end position="126"/>
    </location>
</feature>
<evidence type="ECO:0000256" key="6">
    <source>
        <dbReference type="PROSITE-ProRule" id="PRU00169"/>
    </source>
</evidence>
<gene>
    <name evidence="8" type="ORF">UU41_C0047G0012</name>
</gene>
<dbReference type="Gene3D" id="3.40.50.2300">
    <property type="match status" value="1"/>
</dbReference>
<evidence type="ECO:0000256" key="2">
    <source>
        <dbReference type="ARBA" id="ARBA00023012"/>
    </source>
</evidence>
<evidence type="ECO:0000313" key="9">
    <source>
        <dbReference type="Proteomes" id="UP000034961"/>
    </source>
</evidence>
<name>A0A0G0UUE0_9BACT</name>
<evidence type="ECO:0000259" key="7">
    <source>
        <dbReference type="PROSITE" id="PS50110"/>
    </source>
</evidence>
<dbReference type="GO" id="GO:0003677">
    <property type="term" value="F:DNA binding"/>
    <property type="evidence" value="ECO:0007669"/>
    <property type="project" value="UniProtKB-KW"/>
</dbReference>
<dbReference type="Proteomes" id="UP000034961">
    <property type="component" value="Unassembled WGS sequence"/>
</dbReference>
<dbReference type="Pfam" id="PF00072">
    <property type="entry name" value="Response_reg"/>
    <property type="match status" value="1"/>
</dbReference>
<dbReference type="SMART" id="SM00448">
    <property type="entry name" value="REC"/>
    <property type="match status" value="1"/>
</dbReference>
<dbReference type="InterPro" id="IPR011006">
    <property type="entry name" value="CheY-like_superfamily"/>
</dbReference>
<dbReference type="PANTHER" id="PTHR44591">
    <property type="entry name" value="STRESS RESPONSE REGULATOR PROTEIN 1"/>
    <property type="match status" value="1"/>
</dbReference>
<keyword evidence="1 6" id="KW-0597">Phosphoprotein</keyword>
<organism evidence="8 9">
    <name type="scientific">Candidatus Roizmanbacteria bacterium GW2011_GWA1_41_13</name>
    <dbReference type="NCBI Taxonomy" id="1618474"/>
    <lineage>
        <taxon>Bacteria</taxon>
        <taxon>Candidatus Roizmaniibacteriota</taxon>
    </lineage>
</organism>
<comment type="caution">
    <text evidence="8">The sequence shown here is derived from an EMBL/GenBank/DDBJ whole genome shotgun (WGS) entry which is preliminary data.</text>
</comment>
<accession>A0A0G0UUE0</accession>
<dbReference type="CDD" id="cd17574">
    <property type="entry name" value="REC_OmpR"/>
    <property type="match status" value="1"/>
</dbReference>
<evidence type="ECO:0000256" key="4">
    <source>
        <dbReference type="ARBA" id="ARBA00023125"/>
    </source>
</evidence>
<feature type="modified residue" description="4-aspartylphosphate" evidence="6">
    <location>
        <position position="58"/>
    </location>
</feature>
<keyword evidence="2" id="KW-0902">Two-component regulatory system</keyword>
<dbReference type="PROSITE" id="PS50110">
    <property type="entry name" value="RESPONSE_REGULATORY"/>
    <property type="match status" value="1"/>
</dbReference>
<evidence type="ECO:0000256" key="3">
    <source>
        <dbReference type="ARBA" id="ARBA00023015"/>
    </source>
</evidence>
<dbReference type="GO" id="GO:0000160">
    <property type="term" value="P:phosphorelay signal transduction system"/>
    <property type="evidence" value="ECO:0007669"/>
    <property type="project" value="UniProtKB-KW"/>
</dbReference>
<proteinExistence type="predicted"/>
<keyword evidence="3" id="KW-0805">Transcription regulation</keyword>
<dbReference type="EMBL" id="LCAN01000047">
    <property type="protein sequence ID" value="KKR91116.1"/>
    <property type="molecule type" value="Genomic_DNA"/>
</dbReference>
<keyword evidence="4" id="KW-0238">DNA-binding</keyword>